<sequence length="680" mass="75509">MMVDELLARIARRDASRSEATLQADIRQLILTVPTWLALAPEEVVTADLETPVGVRRRIDIEVGSCLIEVKRDLSAGTVLPDAIRQLSGYLAARQKETGCRYVGILTDGSDWRCVCLPVDSGSDGAPREVSSYTLSPTRPDAEAFLIWLEGVLATARDIPATPREIHRRLGAGSSAHALDRETLLDLFARHRDHPAVLMKRRLWARLLTTALGTQFEDRDELFVEHTYLVNTAEVIAHALVGFDLAAIAPASLLSGHKFEESGISGVVEADFFDWVVHVPGGEGFVRSMARRVGRFRWQEVGGDVLKVLYESVITAPTRKRLGEYYTPDWLAERIVSETIDRPLETRVLDPSCGSGTFVFQAARRYLAAAEDAGLPLAEALRGLTHHVLGMDLHPVAVTLARVTYLLAIGRDRLTRPDRGPIQIPVYLGDAVQWRREAQDLFSGGNLIVETDDRKQLFESELRFPEELLEDPARFNQIVESMTKLAGSRTPGSAVPKLSGLYQRYAVSPAARETLDGTFRTLCDLHDEGRDHIWSYYVRNLARPWWLALPQNRVDALVGNPPWLAYRYMTPAMQEAFREYSEERGLWHGAKVATHQDLSGLFLVRAVERYLRVGGRFAFVMPNAAVDRGQFHGLREGRVWPLGSLDGNLMVLTPPPGRQRGGHVAPGRATGGRDGGSAIV</sequence>
<dbReference type="GO" id="GO:0003677">
    <property type="term" value="F:DNA binding"/>
    <property type="evidence" value="ECO:0007669"/>
    <property type="project" value="InterPro"/>
</dbReference>
<comment type="similarity">
    <text evidence="1">Belongs to the N(4)/N(6)-methyltransferase family.</text>
</comment>
<feature type="compositionally biased region" description="Gly residues" evidence="5">
    <location>
        <begin position="669"/>
        <end position="680"/>
    </location>
</feature>
<organism evidence="7 8">
    <name type="scientific">Tautonia sociabilis</name>
    <dbReference type="NCBI Taxonomy" id="2080755"/>
    <lineage>
        <taxon>Bacteria</taxon>
        <taxon>Pseudomonadati</taxon>
        <taxon>Planctomycetota</taxon>
        <taxon>Planctomycetia</taxon>
        <taxon>Isosphaerales</taxon>
        <taxon>Isosphaeraceae</taxon>
        <taxon>Tautonia</taxon>
    </lineage>
</organism>
<dbReference type="AlphaFoldDB" id="A0A432MBT3"/>
<evidence type="ECO:0000256" key="5">
    <source>
        <dbReference type="SAM" id="MobiDB-lite"/>
    </source>
</evidence>
<keyword evidence="8" id="KW-1185">Reference proteome</keyword>
<proteinExistence type="inferred from homology"/>
<dbReference type="EMBL" id="RYZH01000104">
    <property type="protein sequence ID" value="RUL81235.1"/>
    <property type="molecule type" value="Genomic_DNA"/>
</dbReference>
<feature type="non-terminal residue" evidence="7">
    <location>
        <position position="680"/>
    </location>
</feature>
<dbReference type="OrthoDB" id="32195at2"/>
<dbReference type="PANTHER" id="PTHR33841">
    <property type="entry name" value="DNA METHYLTRANSFERASE YEEA-RELATED"/>
    <property type="match status" value="1"/>
</dbReference>
<accession>A0A432MBT3</accession>
<dbReference type="PROSITE" id="PS00092">
    <property type="entry name" value="N6_MTASE"/>
    <property type="match status" value="1"/>
</dbReference>
<dbReference type="GO" id="GO:0009307">
    <property type="term" value="P:DNA restriction-modification system"/>
    <property type="evidence" value="ECO:0007669"/>
    <property type="project" value="UniProtKB-KW"/>
</dbReference>
<evidence type="ECO:0000256" key="2">
    <source>
        <dbReference type="ARBA" id="ARBA00022603"/>
    </source>
</evidence>
<keyword evidence="3 7" id="KW-0808">Transferase</keyword>
<feature type="region of interest" description="Disordered" evidence="5">
    <location>
        <begin position="657"/>
        <end position="680"/>
    </location>
</feature>
<protein>
    <submittedName>
        <fullName evidence="7">SAM-dependent DNA methyltransferase</fullName>
    </submittedName>
</protein>
<dbReference type="InterPro" id="IPR050953">
    <property type="entry name" value="N4_N6_ade-DNA_methylase"/>
</dbReference>
<keyword evidence="4" id="KW-0680">Restriction system</keyword>
<dbReference type="Pfam" id="PF02384">
    <property type="entry name" value="N6_Mtase"/>
    <property type="match status" value="1"/>
</dbReference>
<dbReference type="RefSeq" id="WP_148114895.1">
    <property type="nucleotide sequence ID" value="NZ_RYZH01000104.1"/>
</dbReference>
<dbReference type="PANTHER" id="PTHR33841:SF4">
    <property type="entry name" value="RESTRICTION MODIFICATION SYSTEM DNA SPECIFICITY DOMAIN"/>
    <property type="match status" value="1"/>
</dbReference>
<feature type="domain" description="DNA methylase adenine-specific" evidence="6">
    <location>
        <begin position="304"/>
        <end position="403"/>
    </location>
</feature>
<dbReference type="InterPro" id="IPR002052">
    <property type="entry name" value="DNA_methylase_N6_adenine_CS"/>
</dbReference>
<dbReference type="GO" id="GO:0008170">
    <property type="term" value="F:N-methyltransferase activity"/>
    <property type="evidence" value="ECO:0007669"/>
    <property type="project" value="InterPro"/>
</dbReference>
<evidence type="ECO:0000259" key="6">
    <source>
        <dbReference type="Pfam" id="PF02384"/>
    </source>
</evidence>
<gene>
    <name evidence="7" type="ORF">TsocGM_25415</name>
</gene>
<name>A0A432MBT3_9BACT</name>
<dbReference type="PRINTS" id="PR00507">
    <property type="entry name" value="N12N6MTFRASE"/>
</dbReference>
<dbReference type="SUPFAM" id="SSF53335">
    <property type="entry name" value="S-adenosyl-L-methionine-dependent methyltransferases"/>
    <property type="match status" value="1"/>
</dbReference>
<keyword evidence="2 7" id="KW-0489">Methyltransferase</keyword>
<dbReference type="GO" id="GO:0032259">
    <property type="term" value="P:methylation"/>
    <property type="evidence" value="ECO:0007669"/>
    <property type="project" value="UniProtKB-KW"/>
</dbReference>
<evidence type="ECO:0000256" key="1">
    <source>
        <dbReference type="ARBA" id="ARBA00006594"/>
    </source>
</evidence>
<evidence type="ECO:0000256" key="3">
    <source>
        <dbReference type="ARBA" id="ARBA00022679"/>
    </source>
</evidence>
<evidence type="ECO:0000313" key="8">
    <source>
        <dbReference type="Proteomes" id="UP000280296"/>
    </source>
</evidence>
<dbReference type="InterPro" id="IPR029063">
    <property type="entry name" value="SAM-dependent_MTases_sf"/>
</dbReference>
<reference evidence="7 8" key="1">
    <citation type="submission" date="2018-12" db="EMBL/GenBank/DDBJ databases">
        <authorList>
            <person name="Toschakov S.V."/>
        </authorList>
    </citation>
    <scope>NUCLEOTIDE SEQUENCE [LARGE SCALE GENOMIC DNA]</scope>
    <source>
        <strain evidence="7 8">GM2012</strain>
    </source>
</reference>
<dbReference type="InterPro" id="IPR003356">
    <property type="entry name" value="DNA_methylase_A-5"/>
</dbReference>
<evidence type="ECO:0000313" key="7">
    <source>
        <dbReference type="EMBL" id="RUL81235.1"/>
    </source>
</evidence>
<comment type="caution">
    <text evidence="7">The sequence shown here is derived from an EMBL/GenBank/DDBJ whole genome shotgun (WGS) entry which is preliminary data.</text>
</comment>
<reference evidence="7 8" key="2">
    <citation type="submission" date="2019-01" db="EMBL/GenBank/DDBJ databases">
        <title>Tautonia sociabilis, a novel thermotolerant planctomycete of Isosphaeraceae family, isolated from a 4000 m deep subterranean habitat.</title>
        <authorList>
            <person name="Kovaleva O.L."/>
            <person name="Elcheninov A.G."/>
            <person name="Van Heerden E."/>
            <person name="Toshchakov S.V."/>
            <person name="Novikov A."/>
            <person name="Bonch-Osmolovskaya E.A."/>
            <person name="Kublanov I.V."/>
        </authorList>
    </citation>
    <scope>NUCLEOTIDE SEQUENCE [LARGE SCALE GENOMIC DNA]</scope>
    <source>
        <strain evidence="7 8">GM2012</strain>
    </source>
</reference>
<dbReference type="Gene3D" id="3.40.50.150">
    <property type="entry name" value="Vaccinia Virus protein VP39"/>
    <property type="match status" value="1"/>
</dbReference>
<dbReference type="Proteomes" id="UP000280296">
    <property type="component" value="Unassembled WGS sequence"/>
</dbReference>
<evidence type="ECO:0000256" key="4">
    <source>
        <dbReference type="ARBA" id="ARBA00022747"/>
    </source>
</evidence>
<dbReference type="GO" id="GO:0009007">
    <property type="term" value="F:site-specific DNA-methyltransferase (adenine-specific) activity"/>
    <property type="evidence" value="ECO:0007669"/>
    <property type="project" value="UniProtKB-EC"/>
</dbReference>